<dbReference type="AlphaFoldDB" id="V3ZJJ5"/>
<dbReference type="PROSITE" id="PS50923">
    <property type="entry name" value="SUSHI"/>
    <property type="match status" value="1"/>
</dbReference>
<evidence type="ECO:0000256" key="1">
    <source>
        <dbReference type="ARBA" id="ARBA00023157"/>
    </source>
</evidence>
<accession>V3ZJJ5</accession>
<name>V3ZJJ5_LOTGI</name>
<evidence type="ECO:0000256" key="2">
    <source>
        <dbReference type="PROSITE-ProRule" id="PRU00302"/>
    </source>
</evidence>
<dbReference type="HOGENOM" id="CLU_498094_0_0_1"/>
<keyword evidence="2" id="KW-0768">Sushi</keyword>
<dbReference type="Proteomes" id="UP000030746">
    <property type="component" value="Unassembled WGS sequence"/>
</dbReference>
<proteinExistence type="predicted"/>
<reference evidence="6 7" key="1">
    <citation type="journal article" date="2013" name="Nature">
        <title>Insights into bilaterian evolution from three spiralian genomes.</title>
        <authorList>
            <person name="Simakov O."/>
            <person name="Marletaz F."/>
            <person name="Cho S.J."/>
            <person name="Edsinger-Gonzales E."/>
            <person name="Havlak P."/>
            <person name="Hellsten U."/>
            <person name="Kuo D.H."/>
            <person name="Larsson T."/>
            <person name="Lv J."/>
            <person name="Arendt D."/>
            <person name="Savage R."/>
            <person name="Osoegawa K."/>
            <person name="de Jong P."/>
            <person name="Grimwood J."/>
            <person name="Chapman J.A."/>
            <person name="Shapiro H."/>
            <person name="Aerts A."/>
            <person name="Otillar R.P."/>
            <person name="Terry A.Y."/>
            <person name="Boore J.L."/>
            <person name="Grigoriev I.V."/>
            <person name="Lindberg D.R."/>
            <person name="Seaver E.C."/>
            <person name="Weisblat D.A."/>
            <person name="Putnam N.H."/>
            <person name="Rokhsar D.S."/>
        </authorList>
    </citation>
    <scope>NUCLEOTIDE SEQUENCE [LARGE SCALE GENOMIC DNA]</scope>
</reference>
<evidence type="ECO:0000313" key="6">
    <source>
        <dbReference type="EMBL" id="ESO84402.1"/>
    </source>
</evidence>
<keyword evidence="4" id="KW-1133">Transmembrane helix</keyword>
<feature type="region of interest" description="Disordered" evidence="3">
    <location>
        <begin position="484"/>
        <end position="507"/>
    </location>
</feature>
<evidence type="ECO:0000256" key="3">
    <source>
        <dbReference type="SAM" id="MobiDB-lite"/>
    </source>
</evidence>
<keyword evidence="4" id="KW-0472">Membrane</keyword>
<feature type="compositionally biased region" description="Basic and acidic residues" evidence="3">
    <location>
        <begin position="437"/>
        <end position="447"/>
    </location>
</feature>
<dbReference type="CTD" id="20240983"/>
<dbReference type="InterPro" id="IPR035976">
    <property type="entry name" value="Sushi/SCR/CCP_sf"/>
</dbReference>
<protein>
    <recommendedName>
        <fullName evidence="5">Sushi domain-containing protein</fullName>
    </recommendedName>
</protein>
<dbReference type="SUPFAM" id="SSF57535">
    <property type="entry name" value="Complement control module/SCR domain"/>
    <property type="match status" value="1"/>
</dbReference>
<dbReference type="OMA" id="VINVNHR"/>
<feature type="region of interest" description="Disordered" evidence="3">
    <location>
        <begin position="297"/>
        <end position="471"/>
    </location>
</feature>
<organism evidence="6 7">
    <name type="scientific">Lottia gigantea</name>
    <name type="common">Giant owl limpet</name>
    <dbReference type="NCBI Taxonomy" id="225164"/>
    <lineage>
        <taxon>Eukaryota</taxon>
        <taxon>Metazoa</taxon>
        <taxon>Spiralia</taxon>
        <taxon>Lophotrochozoa</taxon>
        <taxon>Mollusca</taxon>
        <taxon>Gastropoda</taxon>
        <taxon>Patellogastropoda</taxon>
        <taxon>Lottioidea</taxon>
        <taxon>Lottiidae</taxon>
        <taxon>Lottia</taxon>
    </lineage>
</organism>
<keyword evidence="7" id="KW-1185">Reference proteome</keyword>
<dbReference type="OrthoDB" id="10363946at2759"/>
<feature type="compositionally biased region" description="Basic residues" evidence="3">
    <location>
        <begin position="328"/>
        <end position="339"/>
    </location>
</feature>
<keyword evidence="4" id="KW-0812">Transmembrane</keyword>
<evidence type="ECO:0000313" key="7">
    <source>
        <dbReference type="Proteomes" id="UP000030746"/>
    </source>
</evidence>
<dbReference type="CDD" id="cd00033">
    <property type="entry name" value="CCP"/>
    <property type="match status" value="1"/>
</dbReference>
<evidence type="ECO:0000259" key="5">
    <source>
        <dbReference type="PROSITE" id="PS50923"/>
    </source>
</evidence>
<sequence length="547" mass="61747">MTTSICNTVPAINNGKVLTSGTNEAEYECLSGFQLVGRKIINCDATSGWDVTPSCDVISNNDNIFTWGPEWLLILLAIILILSVLSCTGCIIWACCCRRRGEGFLCFGGENGRGGGRREGGEWNEDSELLYNESAGVYTMSDGTMFIPVRPLHKGEYGRGGYHKRNETEYEENGGFFGCCGGKKRRRRPSADMVFDESEGIYTLKDGSMYTPVKPQKTTDANGRVVWKNQADIDSNTWFSHHGGFHGEISGNKARKYNSNDVANYTPNDFKSDKQNGHWFLEDGNNTRNNRTLVTTKIHQNGSEPVSQTTNPTTVYILEDDPRVKADRQRKKQNPKPKQKPQPIVVKSVDSPRFLVDQPREKTEVIVLRAQDLQPNRSDDKEDKDNDDRKNDSNEKKNKDGADDGKKGGKSKPDTKVVVINVNHKYDKGRSKSTNENPKEEEPKPTPRADNFVNRSLPARTYTPSETGTRDTFDIADVEDLIANEINDSGVDRSTDEDEPRRPNADNRFVDTVTRQLILDKMREKKKFDKVWIPHSHPIRNKKHFTK</sequence>
<dbReference type="RefSeq" id="XP_009065004.1">
    <property type="nucleotide sequence ID" value="XM_009066756.1"/>
</dbReference>
<feature type="compositionally biased region" description="Polar residues" evidence="3">
    <location>
        <begin position="297"/>
        <end position="314"/>
    </location>
</feature>
<feature type="compositionally biased region" description="Basic and acidic residues" evidence="3">
    <location>
        <begin position="490"/>
        <end position="507"/>
    </location>
</feature>
<dbReference type="Pfam" id="PF00084">
    <property type="entry name" value="Sushi"/>
    <property type="match status" value="1"/>
</dbReference>
<evidence type="ECO:0000256" key="4">
    <source>
        <dbReference type="SAM" id="Phobius"/>
    </source>
</evidence>
<comment type="caution">
    <text evidence="2">Lacks conserved residue(s) required for the propagation of feature annotation.</text>
</comment>
<feature type="transmembrane region" description="Helical" evidence="4">
    <location>
        <begin position="71"/>
        <end position="95"/>
    </location>
</feature>
<gene>
    <name evidence="6" type="ORF">LOTGIDRAFT_168856</name>
</gene>
<dbReference type="GeneID" id="20240983"/>
<dbReference type="KEGG" id="lgi:LOTGIDRAFT_168856"/>
<dbReference type="Gene3D" id="2.10.70.10">
    <property type="entry name" value="Complement Module, domain 1"/>
    <property type="match status" value="1"/>
</dbReference>
<keyword evidence="1" id="KW-1015">Disulfide bond</keyword>
<dbReference type="EMBL" id="KB203534">
    <property type="protein sequence ID" value="ESO84402.1"/>
    <property type="molecule type" value="Genomic_DNA"/>
</dbReference>
<feature type="compositionally biased region" description="Basic and acidic residues" evidence="3">
    <location>
        <begin position="377"/>
        <end position="415"/>
    </location>
</feature>
<feature type="domain" description="Sushi" evidence="5">
    <location>
        <begin position="4"/>
        <end position="57"/>
    </location>
</feature>
<dbReference type="InterPro" id="IPR000436">
    <property type="entry name" value="Sushi_SCR_CCP_dom"/>
</dbReference>
<dbReference type="SMART" id="SM00032">
    <property type="entry name" value="CCP"/>
    <property type="match status" value="1"/>
</dbReference>